<proteinExistence type="predicted"/>
<evidence type="ECO:0000313" key="2">
    <source>
        <dbReference type="EMBL" id="WFD44284.1"/>
    </source>
</evidence>
<accession>A0AAF0FD33</accession>
<protein>
    <recommendedName>
        <fullName evidence="4">Sld7 C-terminal domain-containing protein</fullName>
    </recommendedName>
</protein>
<gene>
    <name evidence="2" type="ORF">MPSI1_002950</name>
</gene>
<dbReference type="EMBL" id="CP118378">
    <property type="protein sequence ID" value="WFD44284.1"/>
    <property type="molecule type" value="Genomic_DNA"/>
</dbReference>
<name>A0AAF0FD33_9BASI</name>
<feature type="compositionally biased region" description="Basic residues" evidence="1">
    <location>
        <begin position="254"/>
        <end position="265"/>
    </location>
</feature>
<dbReference type="AlphaFoldDB" id="A0AAF0FD33"/>
<evidence type="ECO:0000256" key="1">
    <source>
        <dbReference type="SAM" id="MobiDB-lite"/>
    </source>
</evidence>
<evidence type="ECO:0008006" key="4">
    <source>
        <dbReference type="Google" id="ProtNLM"/>
    </source>
</evidence>
<keyword evidence="3" id="KW-1185">Reference proteome</keyword>
<sequence length="375" mass="41357">MEDAREGGIADQGSTSVAKRPRVLWRGALILHDGTILPGTRIVSYLQSSDYLSVNSSSSETLESDADLCLAVEMVRHQALCVRPPFSSSSKRSALSSGQIQLQFDPNYPFTVAYFEQRFRNNAADCIHLIYEPNVTENTTDLSLIHRSSLHGAGALQLTLLPRRRPESQLMDILVSRPAPMQPEREARLLSFKQMPRPDDPLPRTQSRIFARTSSSRDFAGSILTQESMAPTSKRGSIRLASSEQPQQHGGHTPGRRGEKRRPSIRKTDSCIAPSYQPVTNAVAPTGVAFEGNAEESNRSLIKRLVRYQLTGAGLERGDRDFDALFQATYAGTCVVFRSILSTHKIDSKAAARIIAAHLTLYTNPEQLVLCAPKP</sequence>
<evidence type="ECO:0000313" key="3">
    <source>
        <dbReference type="Proteomes" id="UP001214628"/>
    </source>
</evidence>
<dbReference type="Proteomes" id="UP001214628">
    <property type="component" value="Chromosome 4"/>
</dbReference>
<feature type="compositionally biased region" description="Polar residues" evidence="1">
    <location>
        <begin position="204"/>
        <end position="250"/>
    </location>
</feature>
<reference evidence="2" key="1">
    <citation type="submission" date="2023-02" db="EMBL/GenBank/DDBJ databases">
        <title>Mating type loci evolution in Malassezia.</title>
        <authorList>
            <person name="Coelho M.A."/>
        </authorList>
    </citation>
    <scope>NUCLEOTIDE SEQUENCE</scope>
    <source>
        <strain evidence="2">CBS 14136</strain>
    </source>
</reference>
<organism evidence="2 3">
    <name type="scientific">Malassezia psittaci</name>
    <dbReference type="NCBI Taxonomy" id="1821823"/>
    <lineage>
        <taxon>Eukaryota</taxon>
        <taxon>Fungi</taxon>
        <taxon>Dikarya</taxon>
        <taxon>Basidiomycota</taxon>
        <taxon>Ustilaginomycotina</taxon>
        <taxon>Malasseziomycetes</taxon>
        <taxon>Malasseziales</taxon>
        <taxon>Malasseziaceae</taxon>
        <taxon>Malassezia</taxon>
    </lineage>
</organism>
<feature type="region of interest" description="Disordered" evidence="1">
    <location>
        <begin position="191"/>
        <end position="265"/>
    </location>
</feature>